<evidence type="ECO:0000313" key="10">
    <source>
        <dbReference type="Proteomes" id="UP000433577"/>
    </source>
</evidence>
<dbReference type="Pfam" id="PF25876">
    <property type="entry name" value="HH_MFP_RND"/>
    <property type="match status" value="1"/>
</dbReference>
<comment type="similarity">
    <text evidence="2">Belongs to the membrane fusion protein (MFP) (TC 8.A.1) family.</text>
</comment>
<dbReference type="InterPro" id="IPR058626">
    <property type="entry name" value="MdtA-like_b-barrel"/>
</dbReference>
<feature type="compositionally biased region" description="Low complexity" evidence="3">
    <location>
        <begin position="386"/>
        <end position="434"/>
    </location>
</feature>
<organism evidence="9 10">
    <name type="scientific">Paraburkholderia acidisoli</name>
    <dbReference type="NCBI Taxonomy" id="2571748"/>
    <lineage>
        <taxon>Bacteria</taxon>
        <taxon>Pseudomonadati</taxon>
        <taxon>Pseudomonadota</taxon>
        <taxon>Betaproteobacteria</taxon>
        <taxon>Burkholderiales</taxon>
        <taxon>Burkholderiaceae</taxon>
        <taxon>Paraburkholderia</taxon>
    </lineage>
</organism>
<evidence type="ECO:0000256" key="3">
    <source>
        <dbReference type="SAM" id="MobiDB-lite"/>
    </source>
</evidence>
<dbReference type="GO" id="GO:0030313">
    <property type="term" value="C:cell envelope"/>
    <property type="evidence" value="ECO:0007669"/>
    <property type="project" value="UniProtKB-SubCell"/>
</dbReference>
<sequence length="434" mass="44601">MRVERVPFRLISVATAAIALAACGEKQSAPPPQTPEVGTVTVQPSTVPVVSELPGRTSAFLVAQVRARVDGIVLRREFTEGSQVKAGQRLYKIDPAPYIASLNNAKATLAKAQANLVTQNALVQRYKVLVGANAVSKQDYDNAVSAQGQAAADVAAGKAAVDTAQINLGYTDVVSPVSGQVGISQVTPGAYVQASAATLMSTVQQLDPMYVDLTQSSLDGLKLRRQIQEGRLQTNGPNAAKVTLILEDGRAYPAKGKLQFSDVTVDQATGSVTVRALFPNPDRVLLPGMFVRARIEEGTNDHAFLVPQVGVQHDQKGQATVMVVNKDNKVELHNVVTAGSQGQDWVVDSGINAGDRVIVQGTEKVKPGAQVKPVDAQLPPPPAPGAPSADQATASGYANAPASGASGAAAASGVPASGVPASGAASASAASAAQ</sequence>
<dbReference type="Pfam" id="PF25917">
    <property type="entry name" value="BSH_RND"/>
    <property type="match status" value="1"/>
</dbReference>
<dbReference type="GO" id="GO:0005886">
    <property type="term" value="C:plasma membrane"/>
    <property type="evidence" value="ECO:0007669"/>
    <property type="project" value="TreeGrafter"/>
</dbReference>
<keyword evidence="10" id="KW-1185">Reference proteome</keyword>
<comment type="subcellular location">
    <subcellularLocation>
        <location evidence="1">Cell envelope</location>
    </subcellularLocation>
</comment>
<dbReference type="KEGG" id="pacs:FAZ98_11160"/>
<gene>
    <name evidence="9" type="ORF">FAZ98_11160</name>
</gene>
<evidence type="ECO:0000259" key="7">
    <source>
        <dbReference type="Pfam" id="PF25944"/>
    </source>
</evidence>
<dbReference type="InterPro" id="IPR058625">
    <property type="entry name" value="MdtA-like_BSH"/>
</dbReference>
<feature type="domain" description="Multidrug resistance protein MdtA-like barrel-sandwich hybrid" evidence="6">
    <location>
        <begin position="62"/>
        <end position="203"/>
    </location>
</feature>
<evidence type="ECO:0000256" key="2">
    <source>
        <dbReference type="ARBA" id="ARBA00009477"/>
    </source>
</evidence>
<feature type="chain" id="PRO_5030633159" evidence="4">
    <location>
        <begin position="22"/>
        <end position="434"/>
    </location>
</feature>
<dbReference type="InterPro" id="IPR006143">
    <property type="entry name" value="RND_pump_MFP"/>
</dbReference>
<dbReference type="EMBL" id="CP046913">
    <property type="protein sequence ID" value="QGZ62241.1"/>
    <property type="molecule type" value="Genomic_DNA"/>
</dbReference>
<dbReference type="PROSITE" id="PS51257">
    <property type="entry name" value="PROKAR_LIPOPROTEIN"/>
    <property type="match status" value="1"/>
</dbReference>
<accession>A0A7Z2JEZ3</accession>
<dbReference type="Gene3D" id="1.10.287.470">
    <property type="entry name" value="Helix hairpin bin"/>
    <property type="match status" value="1"/>
</dbReference>
<dbReference type="Gene3D" id="2.40.30.170">
    <property type="match status" value="1"/>
</dbReference>
<dbReference type="NCBIfam" id="TIGR01730">
    <property type="entry name" value="RND_mfp"/>
    <property type="match status" value="1"/>
</dbReference>
<evidence type="ECO:0000313" key="9">
    <source>
        <dbReference type="EMBL" id="QGZ62241.1"/>
    </source>
</evidence>
<dbReference type="Gene3D" id="2.40.50.100">
    <property type="match status" value="1"/>
</dbReference>
<dbReference type="Pfam" id="PF25944">
    <property type="entry name" value="Beta-barrel_RND"/>
    <property type="match status" value="1"/>
</dbReference>
<dbReference type="Proteomes" id="UP000433577">
    <property type="component" value="Chromosome 1"/>
</dbReference>
<dbReference type="Gene3D" id="2.40.420.20">
    <property type="match status" value="1"/>
</dbReference>
<keyword evidence="4" id="KW-0732">Signal</keyword>
<evidence type="ECO:0000259" key="6">
    <source>
        <dbReference type="Pfam" id="PF25917"/>
    </source>
</evidence>
<dbReference type="GO" id="GO:0022857">
    <property type="term" value="F:transmembrane transporter activity"/>
    <property type="evidence" value="ECO:0007669"/>
    <property type="project" value="InterPro"/>
</dbReference>
<dbReference type="Pfam" id="PF25967">
    <property type="entry name" value="RND-MFP_C"/>
    <property type="match status" value="1"/>
</dbReference>
<evidence type="ECO:0000259" key="8">
    <source>
        <dbReference type="Pfam" id="PF25967"/>
    </source>
</evidence>
<reference evidence="9 10" key="1">
    <citation type="submission" date="2019-12" db="EMBL/GenBank/DDBJ databases">
        <title>Paraburkholderia acidiphila 7Q-K02 sp. nov and Paraburkholderia acidisoli DHF22 sp. nov., two strains isolated from forest soil.</title>
        <authorList>
            <person name="Gao Z."/>
            <person name="Qiu L."/>
        </authorList>
    </citation>
    <scope>NUCLEOTIDE SEQUENCE [LARGE SCALE GENOMIC DNA]</scope>
    <source>
        <strain evidence="9 10">DHF22</strain>
    </source>
</reference>
<feature type="signal peptide" evidence="4">
    <location>
        <begin position="1"/>
        <end position="21"/>
    </location>
</feature>
<protein>
    <submittedName>
        <fullName evidence="9">Efflux RND transporter periplasmic adaptor subunit</fullName>
    </submittedName>
</protein>
<evidence type="ECO:0000259" key="5">
    <source>
        <dbReference type="Pfam" id="PF25876"/>
    </source>
</evidence>
<evidence type="ECO:0000256" key="4">
    <source>
        <dbReference type="SAM" id="SignalP"/>
    </source>
</evidence>
<proteinExistence type="inferred from homology"/>
<dbReference type="RefSeq" id="WP_158951269.1">
    <property type="nucleotide sequence ID" value="NZ_CP046913.1"/>
</dbReference>
<dbReference type="GO" id="GO:0046677">
    <property type="term" value="P:response to antibiotic"/>
    <property type="evidence" value="ECO:0007669"/>
    <property type="project" value="TreeGrafter"/>
</dbReference>
<feature type="domain" description="Multidrug resistance protein MdtA-like alpha-helical hairpin" evidence="5">
    <location>
        <begin position="102"/>
        <end position="171"/>
    </location>
</feature>
<dbReference type="InterPro" id="IPR058624">
    <property type="entry name" value="MdtA-like_HH"/>
</dbReference>
<dbReference type="PANTHER" id="PTHR30158">
    <property type="entry name" value="ACRA/E-RELATED COMPONENT OF DRUG EFFLUX TRANSPORTER"/>
    <property type="match status" value="1"/>
</dbReference>
<dbReference type="SUPFAM" id="SSF111369">
    <property type="entry name" value="HlyD-like secretion proteins"/>
    <property type="match status" value="1"/>
</dbReference>
<dbReference type="OrthoDB" id="9783047at2"/>
<name>A0A7Z2JEZ3_9BURK</name>
<dbReference type="AlphaFoldDB" id="A0A7Z2JEZ3"/>
<dbReference type="PANTHER" id="PTHR30158:SF3">
    <property type="entry name" value="MULTIDRUG EFFLUX PUMP SUBUNIT ACRA-RELATED"/>
    <property type="match status" value="1"/>
</dbReference>
<feature type="region of interest" description="Disordered" evidence="3">
    <location>
        <begin position="364"/>
        <end position="434"/>
    </location>
</feature>
<dbReference type="InterPro" id="IPR058627">
    <property type="entry name" value="MdtA-like_C"/>
</dbReference>
<feature type="domain" description="Multidrug resistance protein MdtA-like C-terminal permuted SH3" evidence="8">
    <location>
        <begin position="303"/>
        <end position="363"/>
    </location>
</feature>
<feature type="domain" description="Multidrug resistance protein MdtA-like beta-barrel" evidence="7">
    <location>
        <begin position="208"/>
        <end position="299"/>
    </location>
</feature>
<dbReference type="FunFam" id="2.40.420.20:FF:000001">
    <property type="entry name" value="Efflux RND transporter periplasmic adaptor subunit"/>
    <property type="match status" value="1"/>
</dbReference>
<evidence type="ECO:0000256" key="1">
    <source>
        <dbReference type="ARBA" id="ARBA00004196"/>
    </source>
</evidence>